<organism evidence="1 2">
    <name type="scientific">Nocardioides koreensis</name>
    <dbReference type="NCBI Taxonomy" id="433651"/>
    <lineage>
        <taxon>Bacteria</taxon>
        <taxon>Bacillati</taxon>
        <taxon>Actinomycetota</taxon>
        <taxon>Actinomycetes</taxon>
        <taxon>Propionibacteriales</taxon>
        <taxon>Nocardioidaceae</taxon>
        <taxon>Nocardioides</taxon>
    </lineage>
</organism>
<evidence type="ECO:0000313" key="1">
    <source>
        <dbReference type="EMBL" id="GAA2151272.1"/>
    </source>
</evidence>
<dbReference type="Proteomes" id="UP001501771">
    <property type="component" value="Unassembled WGS sequence"/>
</dbReference>
<evidence type="ECO:0008006" key="3">
    <source>
        <dbReference type="Google" id="ProtNLM"/>
    </source>
</evidence>
<dbReference type="RefSeq" id="WP_344154713.1">
    <property type="nucleotide sequence ID" value="NZ_BAAAQR010000011.1"/>
</dbReference>
<evidence type="ECO:0000313" key="2">
    <source>
        <dbReference type="Proteomes" id="UP001501771"/>
    </source>
</evidence>
<protein>
    <recommendedName>
        <fullName evidence="3">Type IV toxin-antitoxin system AbiEi family antitoxin domain-containing protein</fullName>
    </recommendedName>
</protein>
<sequence>MDIRKYLGQPFLDDSFPLPLDMPFTTGQAKQQHVSADNLTKLCREGLLRRMLQGVYVAAQAGDSIPLRAHALSLVVPPDCVVCDRHAGWLHGATMVLRPNEHLELMPISVFRPSGNGRLRNGISASGERNLEPQDVVELHGLRVTTPLRTAWDLGRVRWTEPAISALDAMLRLDVFSREELLAGVERFRRMRWITTLRTMAPLADGRSESPGESVLRLRWIECSLPAPTPQYEVFRGGRLLARLDLANPELRFAAEYDGAEWHSSPEQQQHDSLRRADVSHEDWLVLPFTSVNVFGRRANCEELLRSGARDARARFGHRIAS</sequence>
<reference evidence="1 2" key="1">
    <citation type="journal article" date="2019" name="Int. J. Syst. Evol. Microbiol.">
        <title>The Global Catalogue of Microorganisms (GCM) 10K type strain sequencing project: providing services to taxonomists for standard genome sequencing and annotation.</title>
        <authorList>
            <consortium name="The Broad Institute Genomics Platform"/>
            <consortium name="The Broad Institute Genome Sequencing Center for Infectious Disease"/>
            <person name="Wu L."/>
            <person name="Ma J."/>
        </authorList>
    </citation>
    <scope>NUCLEOTIDE SEQUENCE [LARGE SCALE GENOMIC DNA]</scope>
    <source>
        <strain evidence="1 2">JCM 16022</strain>
    </source>
</reference>
<comment type="caution">
    <text evidence="1">The sequence shown here is derived from an EMBL/GenBank/DDBJ whole genome shotgun (WGS) entry which is preliminary data.</text>
</comment>
<name>A0ABN3A0K6_9ACTN</name>
<gene>
    <name evidence="1" type="ORF">GCM10009844_33230</name>
</gene>
<dbReference type="EMBL" id="BAAAQR010000011">
    <property type="protein sequence ID" value="GAA2151272.1"/>
    <property type="molecule type" value="Genomic_DNA"/>
</dbReference>
<dbReference type="Gene3D" id="3.40.960.10">
    <property type="entry name" value="VSR Endonuclease"/>
    <property type="match status" value="1"/>
</dbReference>
<keyword evidence="2" id="KW-1185">Reference proteome</keyword>
<proteinExistence type="predicted"/>
<accession>A0ABN3A0K6</accession>